<dbReference type="GO" id="GO:0005886">
    <property type="term" value="C:plasma membrane"/>
    <property type="evidence" value="ECO:0007669"/>
    <property type="project" value="TreeGrafter"/>
</dbReference>
<dbReference type="Gene3D" id="1.20.1740.10">
    <property type="entry name" value="Amino acid/polyamine transporter I"/>
    <property type="match status" value="2"/>
</dbReference>
<evidence type="ECO:0000313" key="7">
    <source>
        <dbReference type="EMBL" id="KAF2882607.1"/>
    </source>
</evidence>
<dbReference type="EMBL" id="VTPC01090603">
    <property type="protein sequence ID" value="KAF2882607.1"/>
    <property type="molecule type" value="Genomic_DNA"/>
</dbReference>
<dbReference type="GO" id="GO:0000064">
    <property type="term" value="F:L-ornithine transmembrane transporter activity"/>
    <property type="evidence" value="ECO:0007669"/>
    <property type="project" value="TreeGrafter"/>
</dbReference>
<dbReference type="GO" id="GO:0015189">
    <property type="term" value="F:L-lysine transmembrane transporter activity"/>
    <property type="evidence" value="ECO:0007669"/>
    <property type="project" value="TreeGrafter"/>
</dbReference>
<dbReference type="GO" id="GO:0097638">
    <property type="term" value="P:L-arginine import across plasma membrane"/>
    <property type="evidence" value="ECO:0007669"/>
    <property type="project" value="TreeGrafter"/>
</dbReference>
<keyword evidence="2 5" id="KW-0812">Transmembrane</keyword>
<dbReference type="PANTHER" id="PTHR43243">
    <property type="entry name" value="INNER MEMBRANE TRANSPORTER YGJI-RELATED"/>
    <property type="match status" value="1"/>
</dbReference>
<dbReference type="FunFam" id="1.20.1740.10:FF:000010">
    <property type="entry name" value="probable cationic amino acid transporter"/>
    <property type="match status" value="1"/>
</dbReference>
<gene>
    <name evidence="7" type="ORF">ILUMI_23575</name>
</gene>
<feature type="transmembrane region" description="Helical" evidence="5">
    <location>
        <begin position="92"/>
        <end position="113"/>
    </location>
</feature>
<feature type="transmembrane region" description="Helical" evidence="5">
    <location>
        <begin position="524"/>
        <end position="545"/>
    </location>
</feature>
<feature type="transmembrane region" description="Helical" evidence="5">
    <location>
        <begin position="272"/>
        <end position="298"/>
    </location>
</feature>
<dbReference type="InterPro" id="IPR002293">
    <property type="entry name" value="AA/rel_permease1"/>
</dbReference>
<name>A0A8K0CED0_IGNLU</name>
<dbReference type="AlphaFoldDB" id="A0A8K0CED0"/>
<evidence type="ECO:0000256" key="1">
    <source>
        <dbReference type="ARBA" id="ARBA00004141"/>
    </source>
</evidence>
<evidence type="ECO:0000256" key="5">
    <source>
        <dbReference type="SAM" id="Phobius"/>
    </source>
</evidence>
<dbReference type="Pfam" id="PF13906">
    <property type="entry name" value="AA_permease_C"/>
    <property type="match status" value="1"/>
</dbReference>
<dbReference type="Pfam" id="PF13520">
    <property type="entry name" value="AA_permease_2"/>
    <property type="match status" value="1"/>
</dbReference>
<comment type="caution">
    <text evidence="7">The sequence shown here is derived from an EMBL/GenBank/DDBJ whole genome shotgun (WGS) entry which is preliminary data.</text>
</comment>
<evidence type="ECO:0000256" key="4">
    <source>
        <dbReference type="ARBA" id="ARBA00023136"/>
    </source>
</evidence>
<feature type="transmembrane region" description="Helical" evidence="5">
    <location>
        <begin position="318"/>
        <end position="340"/>
    </location>
</feature>
<proteinExistence type="predicted"/>
<feature type="transmembrane region" description="Helical" evidence="5">
    <location>
        <begin position="370"/>
        <end position="389"/>
    </location>
</feature>
<reference evidence="7" key="1">
    <citation type="submission" date="2019-08" db="EMBL/GenBank/DDBJ databases">
        <title>The genome of the North American firefly Photinus pyralis.</title>
        <authorList>
            <consortium name="Photinus pyralis genome working group"/>
            <person name="Fallon T.R."/>
            <person name="Sander Lower S.E."/>
            <person name="Weng J.-K."/>
        </authorList>
    </citation>
    <scope>NUCLEOTIDE SEQUENCE</scope>
    <source>
        <strain evidence="7">TRF0915ILg1</strain>
        <tissue evidence="7">Whole body</tissue>
    </source>
</reference>
<protein>
    <recommendedName>
        <fullName evidence="6">Cationic amino acid transporter C-terminal domain-containing protein</fullName>
    </recommendedName>
</protein>
<feature type="transmembrane region" description="Helical" evidence="5">
    <location>
        <begin position="26"/>
        <end position="49"/>
    </location>
</feature>
<feature type="transmembrane region" description="Helical" evidence="5">
    <location>
        <begin position="395"/>
        <end position="414"/>
    </location>
</feature>
<evidence type="ECO:0000256" key="3">
    <source>
        <dbReference type="ARBA" id="ARBA00022989"/>
    </source>
</evidence>
<dbReference type="InterPro" id="IPR029485">
    <property type="entry name" value="CAT_C"/>
</dbReference>
<sequence>MAVSFLSAITRKKSASDEGGGKLARVLTLLDLTGLGVGSTLGLGVYVLAGSVAKTVAGPAVCLSFLIAAVASAFAGLCYAEFAARVPRAGSAYVYSYVSVGEFVAYVIGWNLVLEYVIGGASVARGLSNYIDALSNNTMKQSLLEILPINVEFLAPYPDFLSFFLIALVTVLLAIGVKESTRMNNLFTGLNLTTVVIVLIAGSIKADVNNWKIPKESIPPPHNETAGEGGFMPFGFAGVMAGAAKCFFGFVGFDCIATTGEEAKNPQKNIPLAIVISLVIIFLAYFGISTVLTMMWPYYAQDADAPFPHVFEEVGWPVIKWIVTIGAIFALCTSLMGAMFPLPRILYAMSTDGVLFTSLAKVHPKTKTPLIATVVAGLLAGIMATVFDLQQLIDMMSIGTLLAYTIVAMCVLVLRYEKDEDYEFPDSKIKEEEFEVVLHKGFKNVFNLNMNKYPNSTSSCITKWGITFYSILAIALCCYIIYGGHYVHIDYPFCLASFILVIVLMVIIIIVIGRQPASQKKLSFKVPWVPLLPCLSIIINLYLMVELDLHTWIRFAVWLLIGFLIYFLYGIRHSKERECNKVKLGVQNPAFTMEGEVNEGTKSNGKTENEKVITKF</sequence>
<keyword evidence="8" id="KW-1185">Reference proteome</keyword>
<dbReference type="OrthoDB" id="3900342at2759"/>
<organism evidence="7 8">
    <name type="scientific">Ignelater luminosus</name>
    <name type="common">Cucubano</name>
    <name type="synonym">Pyrophorus luminosus</name>
    <dbReference type="NCBI Taxonomy" id="2038154"/>
    <lineage>
        <taxon>Eukaryota</taxon>
        <taxon>Metazoa</taxon>
        <taxon>Ecdysozoa</taxon>
        <taxon>Arthropoda</taxon>
        <taxon>Hexapoda</taxon>
        <taxon>Insecta</taxon>
        <taxon>Pterygota</taxon>
        <taxon>Neoptera</taxon>
        <taxon>Endopterygota</taxon>
        <taxon>Coleoptera</taxon>
        <taxon>Polyphaga</taxon>
        <taxon>Elateriformia</taxon>
        <taxon>Elateroidea</taxon>
        <taxon>Elateridae</taxon>
        <taxon>Agrypninae</taxon>
        <taxon>Pyrophorini</taxon>
        <taxon>Ignelater</taxon>
    </lineage>
</organism>
<feature type="transmembrane region" description="Helical" evidence="5">
    <location>
        <begin position="488"/>
        <end position="512"/>
    </location>
</feature>
<feature type="transmembrane region" description="Helical" evidence="5">
    <location>
        <begin position="460"/>
        <end position="482"/>
    </location>
</feature>
<feature type="transmembrane region" description="Helical" evidence="5">
    <location>
        <begin position="55"/>
        <end position="80"/>
    </location>
</feature>
<evidence type="ECO:0000256" key="2">
    <source>
        <dbReference type="ARBA" id="ARBA00022692"/>
    </source>
</evidence>
<dbReference type="PANTHER" id="PTHR43243:SF95">
    <property type="entry name" value="LD37241P"/>
    <property type="match status" value="1"/>
</dbReference>
<evidence type="ECO:0000313" key="8">
    <source>
        <dbReference type="Proteomes" id="UP000801492"/>
    </source>
</evidence>
<evidence type="ECO:0000259" key="6">
    <source>
        <dbReference type="Pfam" id="PF13906"/>
    </source>
</evidence>
<feature type="transmembrane region" description="Helical" evidence="5">
    <location>
        <begin position="551"/>
        <end position="571"/>
    </location>
</feature>
<feature type="domain" description="Cationic amino acid transporter C-terminal" evidence="6">
    <location>
        <begin position="524"/>
        <end position="574"/>
    </location>
</feature>
<keyword evidence="3 5" id="KW-1133">Transmembrane helix</keyword>
<feature type="transmembrane region" description="Helical" evidence="5">
    <location>
        <begin position="184"/>
        <end position="204"/>
    </location>
</feature>
<feature type="transmembrane region" description="Helical" evidence="5">
    <location>
        <begin position="160"/>
        <end position="177"/>
    </location>
</feature>
<accession>A0A8K0CED0</accession>
<dbReference type="PIRSF" id="PIRSF006060">
    <property type="entry name" value="AA_transporter"/>
    <property type="match status" value="1"/>
</dbReference>
<dbReference type="GO" id="GO:0061459">
    <property type="term" value="F:L-arginine transmembrane transporter activity"/>
    <property type="evidence" value="ECO:0007669"/>
    <property type="project" value="TreeGrafter"/>
</dbReference>
<feature type="transmembrane region" description="Helical" evidence="5">
    <location>
        <begin position="231"/>
        <end position="251"/>
    </location>
</feature>
<keyword evidence="4 5" id="KW-0472">Membrane</keyword>
<comment type="subcellular location">
    <subcellularLocation>
        <location evidence="1">Membrane</location>
        <topology evidence="1">Multi-pass membrane protein</topology>
    </subcellularLocation>
</comment>
<dbReference type="Proteomes" id="UP000801492">
    <property type="component" value="Unassembled WGS sequence"/>
</dbReference>